<dbReference type="PANTHER" id="PTHR24305">
    <property type="entry name" value="CYTOCHROME P450"/>
    <property type="match status" value="1"/>
</dbReference>
<comment type="cofactor">
    <cofactor evidence="1 7">
        <name>heme</name>
        <dbReference type="ChEBI" id="CHEBI:30413"/>
    </cofactor>
</comment>
<keyword evidence="3 7" id="KW-0349">Heme</keyword>
<evidence type="ECO:0000256" key="4">
    <source>
        <dbReference type="ARBA" id="ARBA00022723"/>
    </source>
</evidence>
<dbReference type="InterPro" id="IPR050121">
    <property type="entry name" value="Cytochrome_P450_monoxygenase"/>
</dbReference>
<gene>
    <name evidence="8" type="ORF">Z519_11221</name>
</gene>
<dbReference type="InterPro" id="IPR001128">
    <property type="entry name" value="Cyt_P450"/>
</dbReference>
<dbReference type="GO" id="GO:0020037">
    <property type="term" value="F:heme binding"/>
    <property type="evidence" value="ECO:0007669"/>
    <property type="project" value="InterPro"/>
</dbReference>
<accession>A0A0D2EDC6</accession>
<evidence type="ECO:0008006" key="10">
    <source>
        <dbReference type="Google" id="ProtNLM"/>
    </source>
</evidence>
<dbReference type="SUPFAM" id="SSF48264">
    <property type="entry name" value="Cytochrome P450"/>
    <property type="match status" value="1"/>
</dbReference>
<dbReference type="GO" id="GO:0016705">
    <property type="term" value="F:oxidoreductase activity, acting on paired donors, with incorporation or reduction of molecular oxygen"/>
    <property type="evidence" value="ECO:0007669"/>
    <property type="project" value="InterPro"/>
</dbReference>
<dbReference type="GO" id="GO:0004497">
    <property type="term" value="F:monooxygenase activity"/>
    <property type="evidence" value="ECO:0007669"/>
    <property type="project" value="UniProtKB-KW"/>
</dbReference>
<evidence type="ECO:0000256" key="7">
    <source>
        <dbReference type="PIRSR" id="PIRSR602401-1"/>
    </source>
</evidence>
<dbReference type="HOGENOM" id="CLU_001570_14_7_1"/>
<reference evidence="8" key="1">
    <citation type="submission" date="2015-01" db="EMBL/GenBank/DDBJ databases">
        <title>The Genome Sequence of Cladophialophora bantiana CBS 173.52.</title>
        <authorList>
            <consortium name="The Broad Institute Genomics Platform"/>
            <person name="Cuomo C."/>
            <person name="de Hoog S."/>
            <person name="Gorbushina A."/>
            <person name="Stielow B."/>
            <person name="Teixiera M."/>
            <person name="Abouelleil A."/>
            <person name="Chapman S.B."/>
            <person name="Priest M."/>
            <person name="Young S.K."/>
            <person name="Wortman J."/>
            <person name="Nusbaum C."/>
            <person name="Birren B."/>
        </authorList>
    </citation>
    <scope>NUCLEOTIDE SEQUENCE [LARGE SCALE GENOMIC DNA]</scope>
    <source>
        <strain evidence="8">CBS 173.52</strain>
    </source>
</reference>
<evidence type="ECO:0000256" key="1">
    <source>
        <dbReference type="ARBA" id="ARBA00001971"/>
    </source>
</evidence>
<proteinExistence type="inferred from homology"/>
<evidence type="ECO:0000313" key="8">
    <source>
        <dbReference type="EMBL" id="KIW88111.1"/>
    </source>
</evidence>
<keyword evidence="5 7" id="KW-0408">Iron</keyword>
<organism evidence="8 9">
    <name type="scientific">Cladophialophora bantiana (strain ATCC 10958 / CBS 173.52 / CDC B-1940 / NIH 8579)</name>
    <name type="common">Xylohypha bantiana</name>
    <dbReference type="NCBI Taxonomy" id="1442370"/>
    <lineage>
        <taxon>Eukaryota</taxon>
        <taxon>Fungi</taxon>
        <taxon>Dikarya</taxon>
        <taxon>Ascomycota</taxon>
        <taxon>Pezizomycotina</taxon>
        <taxon>Eurotiomycetes</taxon>
        <taxon>Chaetothyriomycetidae</taxon>
        <taxon>Chaetothyriales</taxon>
        <taxon>Herpotrichiellaceae</taxon>
        <taxon>Cladophialophora</taxon>
    </lineage>
</organism>
<dbReference type="RefSeq" id="XP_016614780.1">
    <property type="nucleotide sequence ID" value="XM_016768934.1"/>
</dbReference>
<keyword evidence="6" id="KW-0503">Monooxygenase</keyword>
<evidence type="ECO:0000256" key="2">
    <source>
        <dbReference type="ARBA" id="ARBA00010617"/>
    </source>
</evidence>
<evidence type="ECO:0000256" key="6">
    <source>
        <dbReference type="ARBA" id="ARBA00023033"/>
    </source>
</evidence>
<dbReference type="OrthoDB" id="1470350at2759"/>
<keyword evidence="9" id="KW-1185">Reference proteome</keyword>
<dbReference type="InterPro" id="IPR002401">
    <property type="entry name" value="Cyt_P450_E_grp-I"/>
</dbReference>
<dbReference type="VEuPathDB" id="FungiDB:Z519_11221"/>
<evidence type="ECO:0000256" key="3">
    <source>
        <dbReference type="ARBA" id="ARBA00022617"/>
    </source>
</evidence>
<dbReference type="GeneID" id="27704149"/>
<dbReference type="Proteomes" id="UP000053789">
    <property type="component" value="Unassembled WGS sequence"/>
</dbReference>
<dbReference type="InterPro" id="IPR036396">
    <property type="entry name" value="Cyt_P450_sf"/>
</dbReference>
<keyword evidence="6" id="KW-0560">Oxidoreductase</keyword>
<dbReference type="AlphaFoldDB" id="A0A0D2EDC6"/>
<name>A0A0D2EDC6_CLAB1</name>
<evidence type="ECO:0000313" key="9">
    <source>
        <dbReference type="Proteomes" id="UP000053789"/>
    </source>
</evidence>
<protein>
    <recommendedName>
        <fullName evidence="10">Cytochrome P450</fullName>
    </recommendedName>
</protein>
<dbReference type="Pfam" id="PF00067">
    <property type="entry name" value="p450"/>
    <property type="match status" value="1"/>
</dbReference>
<dbReference type="PRINTS" id="PR00463">
    <property type="entry name" value="EP450I"/>
</dbReference>
<sequence>MNAVSLYQLKYLQAVINESLRVFPPVPAMLPRRTPLSAATFINPTKFIPERWLGDPRFKNDRREVLQPFSMARRNCIGKNLAHVEMKTTISKRMWHFDLKLCDDSSKWYKEQRSFLLLTCAQRQSQPEKQTDALWNWE</sequence>
<evidence type="ECO:0000256" key="5">
    <source>
        <dbReference type="ARBA" id="ARBA00023004"/>
    </source>
</evidence>
<dbReference type="PRINTS" id="PR00385">
    <property type="entry name" value="P450"/>
</dbReference>
<dbReference type="GO" id="GO:0005506">
    <property type="term" value="F:iron ion binding"/>
    <property type="evidence" value="ECO:0007669"/>
    <property type="project" value="InterPro"/>
</dbReference>
<keyword evidence="4 7" id="KW-0479">Metal-binding</keyword>
<dbReference type="EMBL" id="KN847000">
    <property type="protein sequence ID" value="KIW88111.1"/>
    <property type="molecule type" value="Genomic_DNA"/>
</dbReference>
<comment type="similarity">
    <text evidence="2">Belongs to the cytochrome P450 family.</text>
</comment>
<feature type="binding site" description="axial binding residue" evidence="7">
    <location>
        <position position="76"/>
    </location>
    <ligand>
        <name>heme</name>
        <dbReference type="ChEBI" id="CHEBI:30413"/>
    </ligand>
    <ligandPart>
        <name>Fe</name>
        <dbReference type="ChEBI" id="CHEBI:18248"/>
    </ligandPart>
</feature>
<dbReference type="Gene3D" id="1.10.630.10">
    <property type="entry name" value="Cytochrome P450"/>
    <property type="match status" value="2"/>
</dbReference>
<dbReference type="PANTHER" id="PTHR24305:SF210">
    <property type="entry name" value="CYTOCHROME P450 MONOOXYGENASE ASQL-RELATED"/>
    <property type="match status" value="1"/>
</dbReference>